<evidence type="ECO:0000256" key="1">
    <source>
        <dbReference type="SAM" id="SignalP"/>
    </source>
</evidence>
<dbReference type="KEGG" id="fgg:FSB75_08895"/>
<feature type="signal peptide" evidence="1">
    <location>
        <begin position="1"/>
        <end position="29"/>
    </location>
</feature>
<name>A0A5B8UH95_9BACT</name>
<keyword evidence="3" id="KW-1185">Reference proteome</keyword>
<evidence type="ECO:0008006" key="4">
    <source>
        <dbReference type="Google" id="ProtNLM"/>
    </source>
</evidence>
<dbReference type="AlphaFoldDB" id="A0A5B8UH95"/>
<dbReference type="OrthoDB" id="1011336at2"/>
<reference evidence="2 3" key="1">
    <citation type="journal article" date="2015" name="Int. J. Syst. Evol. Microbiol.">
        <title>Flavisolibacter ginsenosidimutans sp. nov., with ginsenoside-converting activity isolated from soil used for cultivating ginseng.</title>
        <authorList>
            <person name="Zhao Y."/>
            <person name="Liu Q."/>
            <person name="Kang M.S."/>
            <person name="Jin F."/>
            <person name="Yu H."/>
            <person name="Im W.T."/>
        </authorList>
    </citation>
    <scope>NUCLEOTIDE SEQUENCE [LARGE SCALE GENOMIC DNA]</scope>
    <source>
        <strain evidence="2 3">Gsoil 636</strain>
    </source>
</reference>
<feature type="chain" id="PRO_5022760309" description="Transglutaminase domain-containing protein" evidence="1">
    <location>
        <begin position="30"/>
        <end position="436"/>
    </location>
</feature>
<keyword evidence="1" id="KW-0732">Signal</keyword>
<accession>A0A5B8UH95</accession>
<gene>
    <name evidence="2" type="ORF">FSB75_08895</name>
</gene>
<dbReference type="Proteomes" id="UP000321204">
    <property type="component" value="Chromosome"/>
</dbReference>
<sequence length="436" mass="49123">MFAFTSSKKSGRTIVSVCAALLFVQCVSAQIKLDKITKTVRDATTLMNTTAQFVNAANRTSAEFGKTVKVVKGNNGDDVRNVPPADVTKPKIKKGEFTNLKWEPVTYFDGQLFPSTIISMATYKGKIEGEMEAISRPLGFRIISQKANIPLKWEIECVDKKYFDKLSGSFLYAQAGSEVYLMPEIPWHYDELAKQLASTPINVYFRLFDEDDNKVEKLMPLLLRSVNDCLYQYKDLDLSFLFTAFIQEEDPEIDKILKEALNTKMVTAISGYQGNEENTHRQVAAIWRVLHDRGFQYSSITPTAGTSDKMASQAVRTFDNALKTQQANCVDGTVVFASILRKIGISPLMVLIPGHCFLGYYTDKTKKNVAFLETTLLSNSMYLNKAKTAAEKNKAYIEQFNLALASGMDTYKKQNLKDVRLIDVDKYRAYVKPIPF</sequence>
<evidence type="ECO:0000313" key="2">
    <source>
        <dbReference type="EMBL" id="QEC56004.1"/>
    </source>
</evidence>
<evidence type="ECO:0000313" key="3">
    <source>
        <dbReference type="Proteomes" id="UP000321204"/>
    </source>
</evidence>
<dbReference type="RefSeq" id="WP_146785824.1">
    <property type="nucleotide sequence ID" value="NZ_BAABIO010000001.1"/>
</dbReference>
<protein>
    <recommendedName>
        <fullName evidence="4">Transglutaminase domain-containing protein</fullName>
    </recommendedName>
</protein>
<proteinExistence type="predicted"/>
<organism evidence="2 3">
    <name type="scientific">Flavisolibacter ginsenosidimutans</name>
    <dbReference type="NCBI Taxonomy" id="661481"/>
    <lineage>
        <taxon>Bacteria</taxon>
        <taxon>Pseudomonadati</taxon>
        <taxon>Bacteroidota</taxon>
        <taxon>Chitinophagia</taxon>
        <taxon>Chitinophagales</taxon>
        <taxon>Chitinophagaceae</taxon>
        <taxon>Flavisolibacter</taxon>
    </lineage>
</organism>
<dbReference type="EMBL" id="CP042433">
    <property type="protein sequence ID" value="QEC56004.1"/>
    <property type="molecule type" value="Genomic_DNA"/>
</dbReference>